<gene>
    <name evidence="2" type="ORF">ALAG00032_LOCUS4762</name>
    <name evidence="3" type="ORF">ALAG00032_LOCUS4763</name>
</gene>
<protein>
    <submittedName>
        <fullName evidence="3">Uncharacterized protein</fullName>
    </submittedName>
</protein>
<reference evidence="3" key="1">
    <citation type="submission" date="2021-01" db="EMBL/GenBank/DDBJ databases">
        <authorList>
            <person name="Corre E."/>
            <person name="Pelletier E."/>
            <person name="Niang G."/>
            <person name="Scheremetjew M."/>
            <person name="Finn R."/>
            <person name="Kale V."/>
            <person name="Holt S."/>
            <person name="Cochrane G."/>
            <person name="Meng A."/>
            <person name="Brown T."/>
            <person name="Cohen L."/>
        </authorList>
    </citation>
    <scope>NUCLEOTIDE SEQUENCE</scope>
    <source>
        <strain evidence="3">CCMP1510</strain>
    </source>
</reference>
<name>A0A6S8BXF5_9STRA</name>
<keyword evidence="1" id="KW-0812">Transmembrane</keyword>
<feature type="transmembrane region" description="Helical" evidence="1">
    <location>
        <begin position="175"/>
        <end position="194"/>
    </location>
</feature>
<evidence type="ECO:0000313" key="3">
    <source>
        <dbReference type="EMBL" id="CAE0364022.1"/>
    </source>
</evidence>
<keyword evidence="1" id="KW-1133">Transmembrane helix</keyword>
<evidence type="ECO:0000256" key="1">
    <source>
        <dbReference type="SAM" id="Phobius"/>
    </source>
</evidence>
<evidence type="ECO:0000313" key="2">
    <source>
        <dbReference type="EMBL" id="CAE0364021.1"/>
    </source>
</evidence>
<sequence length="214" mass="24542">MAVLASAIHSDTEHKISIAASRLRVETSHSDEHPYSWKHEVADGLCLILEDLTLKLPSRESGFMYDRSPVSATTLRKASMSKFVTASMNSRRFRSKTGISLLPPLEGRGLVFKFKRMVVGNGPNASQEPLHLEETIQKLVQSSLFLFLFLFLNLISFDMMCAVLSFHYVSSYEVYIWWLLFLGVVPMLYYSILIPKSLYPHHLLQYVHFLLSYF</sequence>
<dbReference type="EMBL" id="HBIJ01006777">
    <property type="protein sequence ID" value="CAE0364021.1"/>
    <property type="molecule type" value="Transcribed_RNA"/>
</dbReference>
<accession>A0A6S8BXF5</accession>
<proteinExistence type="predicted"/>
<organism evidence="3">
    <name type="scientific">Aureoumbra lagunensis</name>
    <dbReference type="NCBI Taxonomy" id="44058"/>
    <lineage>
        <taxon>Eukaryota</taxon>
        <taxon>Sar</taxon>
        <taxon>Stramenopiles</taxon>
        <taxon>Ochrophyta</taxon>
        <taxon>Pelagophyceae</taxon>
        <taxon>Pelagomonadales</taxon>
        <taxon>Aureoumbra</taxon>
    </lineage>
</organism>
<keyword evidence="1" id="KW-0472">Membrane</keyword>
<dbReference type="AlphaFoldDB" id="A0A6S8BXF5"/>
<dbReference type="EMBL" id="HBIJ01006778">
    <property type="protein sequence ID" value="CAE0364022.1"/>
    <property type="molecule type" value="Transcribed_RNA"/>
</dbReference>
<feature type="transmembrane region" description="Helical" evidence="1">
    <location>
        <begin position="144"/>
        <end position="169"/>
    </location>
</feature>